<dbReference type="EMBL" id="CYYV01000009">
    <property type="protein sequence ID" value="CUO45072.1"/>
    <property type="molecule type" value="Genomic_DNA"/>
</dbReference>
<evidence type="ECO:0000313" key="2">
    <source>
        <dbReference type="EMBL" id="CUO45072.1"/>
    </source>
</evidence>
<name>A0A174F3Y8_9FIRM</name>
<dbReference type="SUPFAM" id="SSF53448">
    <property type="entry name" value="Nucleotide-diphospho-sugar transferases"/>
    <property type="match status" value="1"/>
</dbReference>
<gene>
    <name evidence="2" type="ORF">ERS852406_01998</name>
</gene>
<sequence length="259" mass="30722">MIPKKIHYCWFGENEKPLLVIQCIKSWQKYCPGYEIMEWNSNNYDVHKNKYMEQAYQAKRWGFVSDYARLDIIYQYGGIYLDTDVELIRSLDDLLETDGYIGFEKKADEEGNEVYVNTGQGFGASAFHPVVKAMLDIYKEIDFVEQEKENLKTCPYYNTAALVKLGMKKENVEQEICKFHIYPAEYFCPINWKSHKCELTDNTYSIHHFEASWLTEKEKKKRKYLRNMDCMIHLPNRICRSILGKERYESIKEKIKGKG</sequence>
<dbReference type="GO" id="GO:0016020">
    <property type="term" value="C:membrane"/>
    <property type="evidence" value="ECO:0007669"/>
    <property type="project" value="GOC"/>
</dbReference>
<dbReference type="AlphaFoldDB" id="A0A174F3Y8"/>
<dbReference type="InterPro" id="IPR029044">
    <property type="entry name" value="Nucleotide-diphossugar_trans"/>
</dbReference>
<protein>
    <submittedName>
        <fullName evidence="2">Mannosyltransferase OCH1 and related enzymes</fullName>
    </submittedName>
</protein>
<accession>A0A174F3Y8</accession>
<organism evidence="2 3">
    <name type="scientific">Fusicatenibacter saccharivorans</name>
    <dbReference type="NCBI Taxonomy" id="1150298"/>
    <lineage>
        <taxon>Bacteria</taxon>
        <taxon>Bacillati</taxon>
        <taxon>Bacillota</taxon>
        <taxon>Clostridia</taxon>
        <taxon>Lachnospirales</taxon>
        <taxon>Lachnospiraceae</taxon>
        <taxon>Fusicatenibacter</taxon>
    </lineage>
</organism>
<keyword evidence="1 2" id="KW-0808">Transferase</keyword>
<dbReference type="Gene3D" id="3.90.550.20">
    <property type="match status" value="1"/>
</dbReference>
<dbReference type="PANTHER" id="PTHR32385">
    <property type="entry name" value="MANNOSYL PHOSPHORYLINOSITOL CERAMIDE SYNTHASE"/>
    <property type="match status" value="1"/>
</dbReference>
<proteinExistence type="predicted"/>
<keyword evidence="2" id="KW-0328">Glycosyltransferase</keyword>
<reference evidence="2 3" key="1">
    <citation type="submission" date="2015-09" db="EMBL/GenBank/DDBJ databases">
        <authorList>
            <consortium name="Pathogen Informatics"/>
        </authorList>
    </citation>
    <scope>NUCLEOTIDE SEQUENCE [LARGE SCALE GENOMIC DNA]</scope>
    <source>
        <strain evidence="2 3">2789STDY5608849</strain>
    </source>
</reference>
<dbReference type="GO" id="GO:0051999">
    <property type="term" value="P:mannosyl-inositol phosphorylceramide biosynthetic process"/>
    <property type="evidence" value="ECO:0007669"/>
    <property type="project" value="TreeGrafter"/>
</dbReference>
<dbReference type="PANTHER" id="PTHR32385:SF15">
    <property type="entry name" value="INOSITOL PHOSPHOCERAMIDE MANNOSYLTRANSFERASE 1"/>
    <property type="match status" value="1"/>
</dbReference>
<evidence type="ECO:0000256" key="1">
    <source>
        <dbReference type="ARBA" id="ARBA00022679"/>
    </source>
</evidence>
<dbReference type="Proteomes" id="UP000095706">
    <property type="component" value="Unassembled WGS sequence"/>
</dbReference>
<evidence type="ECO:0000313" key="3">
    <source>
        <dbReference type="Proteomes" id="UP000095706"/>
    </source>
</evidence>
<dbReference type="GO" id="GO:0000030">
    <property type="term" value="F:mannosyltransferase activity"/>
    <property type="evidence" value="ECO:0007669"/>
    <property type="project" value="TreeGrafter"/>
</dbReference>
<dbReference type="InterPro" id="IPR007577">
    <property type="entry name" value="GlycoTrfase_DXD_sugar-bd_CS"/>
</dbReference>
<dbReference type="Pfam" id="PF04488">
    <property type="entry name" value="Gly_transf_sug"/>
    <property type="match status" value="1"/>
</dbReference>
<dbReference type="RefSeq" id="WP_055227929.1">
    <property type="nucleotide sequence ID" value="NZ_CYYV01000009.1"/>
</dbReference>
<dbReference type="InterPro" id="IPR051706">
    <property type="entry name" value="Glycosyltransferase_domain"/>
</dbReference>